<organism evidence="2 3">
    <name type="scientific">Aminobacter ciceronei</name>
    <dbReference type="NCBI Taxonomy" id="150723"/>
    <lineage>
        <taxon>Bacteria</taxon>
        <taxon>Pseudomonadati</taxon>
        <taxon>Pseudomonadota</taxon>
        <taxon>Alphaproteobacteria</taxon>
        <taxon>Hyphomicrobiales</taxon>
        <taxon>Phyllobacteriaceae</taxon>
        <taxon>Aminobacter</taxon>
    </lineage>
</organism>
<dbReference type="Proteomes" id="UP000587524">
    <property type="component" value="Unassembled WGS sequence"/>
</dbReference>
<comment type="caution">
    <text evidence="2">The sequence shown here is derived from an EMBL/GenBank/DDBJ whole genome shotgun (WGS) entry which is preliminary data.</text>
</comment>
<gene>
    <name evidence="2" type="ORF">HNQ97_001644</name>
</gene>
<reference evidence="2 3" key="1">
    <citation type="submission" date="2020-08" db="EMBL/GenBank/DDBJ databases">
        <title>Genomic Encyclopedia of Type Strains, Phase IV (KMG-IV): sequencing the most valuable type-strain genomes for metagenomic binning, comparative biology and taxonomic classification.</title>
        <authorList>
            <person name="Goeker M."/>
        </authorList>
    </citation>
    <scope>NUCLEOTIDE SEQUENCE [LARGE SCALE GENOMIC DNA]</scope>
    <source>
        <strain evidence="2 3">DSM 17455</strain>
    </source>
</reference>
<keyword evidence="1" id="KW-1133">Transmembrane helix</keyword>
<proteinExistence type="predicted"/>
<keyword evidence="3" id="KW-1185">Reference proteome</keyword>
<keyword evidence="1" id="KW-0812">Transmembrane</keyword>
<evidence type="ECO:0000256" key="1">
    <source>
        <dbReference type="SAM" id="Phobius"/>
    </source>
</evidence>
<sequence length="123" mass="13048">MGFLLYAFLPVIIITLAIVGALVWRGMQFGELARHGLPVTGIVVRKFRTGTGKAGSMGRRIAFSYVGADGVEHRRAATVASSKWAELEEGGPIQLVYLPAKPGVSAPAWLVEDARKALGKAAS</sequence>
<dbReference type="EMBL" id="JACJHZ010000006">
    <property type="protein sequence ID" value="MBA9019651.1"/>
    <property type="molecule type" value="Genomic_DNA"/>
</dbReference>
<feature type="transmembrane region" description="Helical" evidence="1">
    <location>
        <begin position="6"/>
        <end position="24"/>
    </location>
</feature>
<keyword evidence="1" id="KW-0472">Membrane</keyword>
<evidence type="ECO:0000313" key="3">
    <source>
        <dbReference type="Proteomes" id="UP000587524"/>
    </source>
</evidence>
<dbReference type="RefSeq" id="WP_182573833.1">
    <property type="nucleotide sequence ID" value="NZ_JACJHY010000006.1"/>
</dbReference>
<protein>
    <recommendedName>
        <fullName evidence="4">DUF3592 domain-containing protein</fullName>
    </recommendedName>
</protein>
<accession>A0ABR6C3T2</accession>
<name>A0ABR6C3T2_9HYPH</name>
<evidence type="ECO:0008006" key="4">
    <source>
        <dbReference type="Google" id="ProtNLM"/>
    </source>
</evidence>
<evidence type="ECO:0000313" key="2">
    <source>
        <dbReference type="EMBL" id="MBA9019651.1"/>
    </source>
</evidence>